<dbReference type="AlphaFoldDB" id="A0AAD9GFX8"/>
<reference evidence="1" key="1">
    <citation type="journal article" date="2014" name="Nucleic Acids Res.">
        <title>The evolutionary dynamics of variant antigen genes in Babesia reveal a history of genomic innovation underlying host-parasite interaction.</title>
        <authorList>
            <person name="Jackson A.P."/>
            <person name="Otto T.D."/>
            <person name="Darby A."/>
            <person name="Ramaprasad A."/>
            <person name="Xia D."/>
            <person name="Echaide I.E."/>
            <person name="Farber M."/>
            <person name="Gahlot S."/>
            <person name="Gamble J."/>
            <person name="Gupta D."/>
            <person name="Gupta Y."/>
            <person name="Jackson L."/>
            <person name="Malandrin L."/>
            <person name="Malas T.B."/>
            <person name="Moussa E."/>
            <person name="Nair M."/>
            <person name="Reid A.J."/>
            <person name="Sanders M."/>
            <person name="Sharma J."/>
            <person name="Tracey A."/>
            <person name="Quail M.A."/>
            <person name="Weir W."/>
            <person name="Wastling J.M."/>
            <person name="Hall N."/>
            <person name="Willadsen P."/>
            <person name="Lingelbach K."/>
            <person name="Shiels B."/>
            <person name="Tait A."/>
            <person name="Berriman M."/>
            <person name="Allred D.R."/>
            <person name="Pain A."/>
        </authorList>
    </citation>
    <scope>NUCLEOTIDE SEQUENCE</scope>
    <source>
        <strain evidence="1">1802A</strain>
    </source>
</reference>
<comment type="caution">
    <text evidence="1">The sequence shown here is derived from an EMBL/GenBank/DDBJ whole genome shotgun (WGS) entry which is preliminary data.</text>
</comment>
<protein>
    <submittedName>
        <fullName evidence="1">Uncharacterized protein</fullName>
    </submittedName>
</protein>
<evidence type="ECO:0000313" key="1">
    <source>
        <dbReference type="EMBL" id="KAK1937669.1"/>
    </source>
</evidence>
<evidence type="ECO:0000313" key="2">
    <source>
        <dbReference type="Proteomes" id="UP001195914"/>
    </source>
</evidence>
<accession>A0AAD9GFX8</accession>
<dbReference type="Proteomes" id="UP001195914">
    <property type="component" value="Unassembled WGS sequence"/>
</dbReference>
<reference evidence="1" key="2">
    <citation type="submission" date="2021-05" db="EMBL/GenBank/DDBJ databases">
        <authorList>
            <person name="Pain A."/>
        </authorList>
    </citation>
    <scope>NUCLEOTIDE SEQUENCE</scope>
    <source>
        <strain evidence="1">1802A</strain>
    </source>
</reference>
<dbReference type="EMBL" id="JAHBMH010000033">
    <property type="protein sequence ID" value="KAK1937669.1"/>
    <property type="molecule type" value="Genomic_DNA"/>
</dbReference>
<proteinExistence type="predicted"/>
<gene>
    <name evidence="1" type="ORF">X943_003775</name>
</gene>
<name>A0AAD9GFX8_BABDI</name>
<organism evidence="1 2">
    <name type="scientific">Babesia divergens</name>
    <dbReference type="NCBI Taxonomy" id="32595"/>
    <lineage>
        <taxon>Eukaryota</taxon>
        <taxon>Sar</taxon>
        <taxon>Alveolata</taxon>
        <taxon>Apicomplexa</taxon>
        <taxon>Aconoidasida</taxon>
        <taxon>Piroplasmida</taxon>
        <taxon>Babesiidae</taxon>
        <taxon>Babesia</taxon>
    </lineage>
</organism>
<sequence length="882" mass="98920">MLHCCAGGKICHLVRVVDIKRVLPYQLCVIWRNYSLLRNFFQQEAPVERRPVTVSLFDKDSVSQDFTKNLNALLSRDDLAFSDCVTFLQKSEYPSEGHLPSLSSYSTASIIKLLDALTYLLHGRAIYNYRIMVDLVASELAGRALLSTADPGIGTLMDCVTCLSRIAEPSMQVRLLIYKVNKEVRSNAELLLNRGQYVEVLSSLAYILHPSTIDLIVYTCCSGCHKLMPPDLSQLPKLLTKFKIAHTGVISPLLSYVVQSPSAAFNSNTQLCQNFLSDVSHMTYMENGDGHIIEKPASRLCSLLLNGIVHYSEEEMQLILRSIPCPENLPSDARKQYGFIIGHILSRLGIFVKTENGFDVNKNITTTLRDLSIPQLVTVTDTITRFDIFHEYMQASAVSLQTAILMNVPVVELPQPSTQNTLLECLLSELAARIAVHMDSPQKAAHAVIKSLNDAVTVVRLVDRMSVDAYNSDEGMLNQLLDTVLVALNKETELNFQSLKCFVEEVVKCGSLIHRKLAKSAFLTLMSQKTNWDVPSEVLRQALRLLQLYIANSVKHGMPLDVDFVKDAVPRVVETAKSISDSFIGKKRFYETISHLILILHEAVEGGCNESALAVIMPDLEKIMIDGLKSAAHVITPQALRNIVRLPSESRSKNELNGMIMTWCQARDTPEATTLTLDSALTYILTTCEATVEEPTRSSEELERLSPVTEMAISILEEFKVAIDSHFSRKGYGNPGAKAKDHHAWETTVGLRLLFRRPEEPLDIFILSKMASLPNYFCAEQYKGISHKSDSVTSLFQLKQHLQRIRHKYTAVELLLTRKVPLEDGRRDTLSNWLDVISKINEGILQCILTVEMAIPAWQNTYLPRRHTRRLVESALKRFTSG</sequence>
<keyword evidence="2" id="KW-1185">Reference proteome</keyword>